<sequence>MFTRTNFDLLAAQANDYSVSIFIPTYRVGNQQEDQIRFKNALKKAHEKLIERYDLSEQEATDFLAEASALEDNQEFWKNQSDGLAVFIGPDRMEHYACPIDFETMIYVAPEFYLRPLVPLLGEESKFHFLALSRGAIKLYTGSEYSIAEVNLQGLVPTNMDDALMQDTPDNTLGRAGGAEGQRGSNNGVFFSRGGKTGDEVEDLKAYFDRVDAGISDYLCDDNAPLVLGGVEQLIPIYEEANGYDHLYTQNHVKGNLEEDAPAMLHEKAWAVIGTHFEDQRHRDRQLYGDNAAQNEAGSDVTTVVPAAVNGRVAALWLNKDTYVYGEYHAENNGVEIMTDEDKNATELLNLAAVRAVQSGARVYNVAATDLPVASSDACAIYRYAVEADTTNL</sequence>
<evidence type="ECO:0000256" key="1">
    <source>
        <dbReference type="SAM" id="MobiDB-lite"/>
    </source>
</evidence>
<dbReference type="EMBL" id="CAKLPZ010000001">
    <property type="protein sequence ID" value="CAH0999835.1"/>
    <property type="molecule type" value="Genomic_DNA"/>
</dbReference>
<dbReference type="Pfam" id="PF18849">
    <property type="entry name" value="baeRF_family7"/>
    <property type="match status" value="1"/>
</dbReference>
<reference evidence="2" key="1">
    <citation type="submission" date="2021-12" db="EMBL/GenBank/DDBJ databases">
        <authorList>
            <person name="Rodrigo-Torres L."/>
            <person name="Arahal R. D."/>
            <person name="Lucena T."/>
        </authorList>
    </citation>
    <scope>NUCLEOTIDE SEQUENCE</scope>
    <source>
        <strain evidence="2">CECT 8419</strain>
    </source>
</reference>
<dbReference type="Proteomes" id="UP000837803">
    <property type="component" value="Unassembled WGS sequence"/>
</dbReference>
<feature type="region of interest" description="Disordered" evidence="1">
    <location>
        <begin position="172"/>
        <end position="194"/>
    </location>
</feature>
<protein>
    <submittedName>
        <fullName evidence="2">Uncharacterized protein</fullName>
    </submittedName>
</protein>
<evidence type="ECO:0000313" key="3">
    <source>
        <dbReference type="Proteomes" id="UP000837803"/>
    </source>
</evidence>
<name>A0ABM9AYM4_9BACT</name>
<proteinExistence type="predicted"/>
<keyword evidence="3" id="KW-1185">Reference proteome</keyword>
<dbReference type="RefSeq" id="WP_238750034.1">
    <property type="nucleotide sequence ID" value="NZ_CAKLPZ010000001.1"/>
</dbReference>
<comment type="caution">
    <text evidence="2">The sequence shown here is derived from an EMBL/GenBank/DDBJ whole genome shotgun (WGS) entry which is preliminary data.</text>
</comment>
<accession>A0ABM9AYM4</accession>
<evidence type="ECO:0000313" key="2">
    <source>
        <dbReference type="EMBL" id="CAH0999835.1"/>
    </source>
</evidence>
<gene>
    <name evidence="2" type="ORF">LEM8419_01121</name>
</gene>
<dbReference type="InterPro" id="IPR040837">
    <property type="entry name" value="Bact_RF_family7"/>
</dbReference>
<organism evidence="2 3">
    <name type="scientific">Neolewinella maritima</name>
    <dbReference type="NCBI Taxonomy" id="1383882"/>
    <lineage>
        <taxon>Bacteria</taxon>
        <taxon>Pseudomonadati</taxon>
        <taxon>Bacteroidota</taxon>
        <taxon>Saprospiria</taxon>
        <taxon>Saprospirales</taxon>
        <taxon>Lewinellaceae</taxon>
        <taxon>Neolewinella</taxon>
    </lineage>
</organism>